<dbReference type="InterPro" id="IPR036291">
    <property type="entry name" value="NAD(P)-bd_dom_sf"/>
</dbReference>
<dbReference type="PROSITE" id="PS00747">
    <property type="entry name" value="GLUTR"/>
    <property type="match status" value="1"/>
</dbReference>
<accession>A0A0K1PYQ4</accession>
<feature type="domain" description="Tetrapyrrole biosynthesis glutamyl-tRNA reductase dimerisation" evidence="16">
    <location>
        <begin position="329"/>
        <end position="429"/>
    </location>
</feature>
<dbReference type="EC" id="1.2.1.70" evidence="3 9"/>
<dbReference type="PANTHER" id="PTHR43013">
    <property type="entry name" value="GLUTAMYL-TRNA REDUCTASE"/>
    <property type="match status" value="1"/>
</dbReference>
<feature type="binding site" evidence="9 11">
    <location>
        <begin position="124"/>
        <end position="126"/>
    </location>
    <ligand>
        <name>substrate</name>
    </ligand>
</feature>
<protein>
    <recommendedName>
        <fullName evidence="8 9">Glutamyl-tRNA reductase</fullName>
        <shortName evidence="9">GluTR</shortName>
        <ecNumber evidence="3 9">1.2.1.70</ecNumber>
    </recommendedName>
</protein>
<evidence type="ECO:0000256" key="4">
    <source>
        <dbReference type="ARBA" id="ARBA00022857"/>
    </source>
</evidence>
<dbReference type="SUPFAM" id="SSF69075">
    <property type="entry name" value="Glutamyl tRNA-reductase dimerization domain"/>
    <property type="match status" value="1"/>
</dbReference>
<evidence type="ECO:0000256" key="8">
    <source>
        <dbReference type="ARBA" id="ARBA00068659"/>
    </source>
</evidence>
<evidence type="ECO:0000256" key="11">
    <source>
        <dbReference type="PIRSR" id="PIRSR000445-2"/>
    </source>
</evidence>
<keyword evidence="5 9" id="KW-0560">Oxidoreductase</keyword>
<evidence type="ECO:0000259" key="18">
    <source>
        <dbReference type="Pfam" id="PF05201"/>
    </source>
</evidence>
<feature type="binding site" evidence="9 11">
    <location>
        <position position="119"/>
    </location>
    <ligand>
        <name>substrate</name>
    </ligand>
</feature>
<dbReference type="RefSeq" id="WP_146649467.1">
    <property type="nucleotide sequence ID" value="NZ_CP012333.1"/>
</dbReference>
<feature type="domain" description="Quinate/shikimate 5-dehydrogenase/glutamyl-tRNA reductase" evidence="17">
    <location>
        <begin position="181"/>
        <end position="314"/>
    </location>
</feature>
<dbReference type="Proteomes" id="UP000064967">
    <property type="component" value="Chromosome"/>
</dbReference>
<dbReference type="InterPro" id="IPR036343">
    <property type="entry name" value="GluRdtase_N_sf"/>
</dbReference>
<evidence type="ECO:0000256" key="1">
    <source>
        <dbReference type="ARBA" id="ARBA00005059"/>
    </source>
</evidence>
<dbReference type="PATRIC" id="fig|1391654.3.peg.5256"/>
<comment type="subunit">
    <text evidence="9">Homodimer.</text>
</comment>
<comment type="domain">
    <text evidence="9">Possesses an unusual extended V-shaped dimeric structure with each monomer consisting of three distinct domains arranged along a curved 'spinal' alpha-helix. The N-terminal catalytic domain specifically recognizes the glutamate moiety of the substrate. The second domain is the NADPH-binding domain, and the third C-terminal domain is responsible for dimerization.</text>
</comment>
<dbReference type="SUPFAM" id="SSF69742">
    <property type="entry name" value="Glutamyl tRNA-reductase catalytic, N-terminal domain"/>
    <property type="match status" value="1"/>
</dbReference>
<evidence type="ECO:0000256" key="15">
    <source>
        <dbReference type="SAM" id="MobiDB-lite"/>
    </source>
</evidence>
<dbReference type="InterPro" id="IPR018214">
    <property type="entry name" value="GluRdtase_CS"/>
</dbReference>
<dbReference type="OrthoDB" id="110209at2"/>
<gene>
    <name evidence="9" type="primary">hemA</name>
    <name evidence="19" type="ORF">AKJ09_05185</name>
</gene>
<dbReference type="Pfam" id="PF00745">
    <property type="entry name" value="GlutR_dimer"/>
    <property type="match status" value="1"/>
</dbReference>
<proteinExistence type="inferred from homology"/>
<name>A0A0K1PYQ4_9BACT</name>
<dbReference type="Gene3D" id="3.30.460.30">
    <property type="entry name" value="Glutamyl-tRNA reductase, N-terminal domain"/>
    <property type="match status" value="1"/>
</dbReference>
<evidence type="ECO:0000256" key="5">
    <source>
        <dbReference type="ARBA" id="ARBA00023002"/>
    </source>
</evidence>
<dbReference type="GO" id="GO:0050661">
    <property type="term" value="F:NADP binding"/>
    <property type="evidence" value="ECO:0007669"/>
    <property type="project" value="InterPro"/>
</dbReference>
<dbReference type="KEGG" id="llu:AKJ09_05185"/>
<feature type="site" description="Important for activity" evidence="9 13">
    <location>
        <position position="109"/>
    </location>
</feature>
<dbReference type="InterPro" id="IPR015895">
    <property type="entry name" value="4pyrrol_synth_GluRdtase_N"/>
</dbReference>
<evidence type="ECO:0000256" key="7">
    <source>
        <dbReference type="ARBA" id="ARBA00047464"/>
    </source>
</evidence>
<dbReference type="InterPro" id="IPR036453">
    <property type="entry name" value="GluRdtase_dimer_dom_sf"/>
</dbReference>
<comment type="similarity">
    <text evidence="2 9 14">Belongs to the glutamyl-tRNA reductase family.</text>
</comment>
<keyword evidence="4 9" id="KW-0521">NADP</keyword>
<comment type="catalytic activity">
    <reaction evidence="7 9 14">
        <text>(S)-4-amino-5-oxopentanoate + tRNA(Glu) + NADP(+) = L-glutamyl-tRNA(Glu) + NADPH + H(+)</text>
        <dbReference type="Rhea" id="RHEA:12344"/>
        <dbReference type="Rhea" id="RHEA-COMP:9663"/>
        <dbReference type="Rhea" id="RHEA-COMP:9680"/>
        <dbReference type="ChEBI" id="CHEBI:15378"/>
        <dbReference type="ChEBI" id="CHEBI:57501"/>
        <dbReference type="ChEBI" id="CHEBI:57783"/>
        <dbReference type="ChEBI" id="CHEBI:58349"/>
        <dbReference type="ChEBI" id="CHEBI:78442"/>
        <dbReference type="ChEBI" id="CHEBI:78520"/>
        <dbReference type="EC" id="1.2.1.70"/>
    </reaction>
</comment>
<feature type="binding site" evidence="9 11">
    <location>
        <begin position="51"/>
        <end position="54"/>
    </location>
    <ligand>
        <name>substrate</name>
    </ligand>
</feature>
<evidence type="ECO:0000259" key="16">
    <source>
        <dbReference type="Pfam" id="PF00745"/>
    </source>
</evidence>
<dbReference type="InterPro" id="IPR015896">
    <property type="entry name" value="4pyrrol_synth_GluRdtase_dimer"/>
</dbReference>
<reference evidence="19 20" key="1">
    <citation type="submission" date="2015-08" db="EMBL/GenBank/DDBJ databases">
        <authorList>
            <person name="Babu N.S."/>
            <person name="Beckwith C.J."/>
            <person name="Beseler K.G."/>
            <person name="Brison A."/>
            <person name="Carone J.V."/>
            <person name="Caskin T.P."/>
            <person name="Diamond M."/>
            <person name="Durham M.E."/>
            <person name="Foxe J.M."/>
            <person name="Go M."/>
            <person name="Henderson B.A."/>
            <person name="Jones I.B."/>
            <person name="McGettigan J.A."/>
            <person name="Micheletti S.J."/>
            <person name="Nasrallah M.E."/>
            <person name="Ortiz D."/>
            <person name="Piller C.R."/>
            <person name="Privatt S.R."/>
            <person name="Schneider S.L."/>
            <person name="Sharp S."/>
            <person name="Smith T.C."/>
            <person name="Stanton J.D."/>
            <person name="Ullery H.E."/>
            <person name="Wilson R.J."/>
            <person name="Serrano M.G."/>
            <person name="Buck G."/>
            <person name="Lee V."/>
            <person name="Wang Y."/>
            <person name="Carvalho R."/>
            <person name="Voegtly L."/>
            <person name="Shi R."/>
            <person name="Duckworth R."/>
            <person name="Johnson A."/>
            <person name="Loviza R."/>
            <person name="Walstead R."/>
            <person name="Shah Z."/>
            <person name="Kiflezghi M."/>
            <person name="Wade K."/>
            <person name="Ball S.L."/>
            <person name="Bradley K.W."/>
            <person name="Asai D.J."/>
            <person name="Bowman C.A."/>
            <person name="Russell D.A."/>
            <person name="Pope W.H."/>
            <person name="Jacobs-Sera D."/>
            <person name="Hendrix R.W."/>
            <person name="Hatfull G.F."/>
        </authorList>
    </citation>
    <scope>NUCLEOTIDE SEQUENCE [LARGE SCALE GENOMIC DNA]</scope>
    <source>
        <strain evidence="19 20">DSM 27648</strain>
    </source>
</reference>
<dbReference type="UniPathway" id="UPA00251">
    <property type="reaction ID" value="UER00316"/>
</dbReference>
<evidence type="ECO:0000256" key="3">
    <source>
        <dbReference type="ARBA" id="ARBA00012970"/>
    </source>
</evidence>
<dbReference type="AlphaFoldDB" id="A0A0K1PYQ4"/>
<evidence type="ECO:0000256" key="13">
    <source>
        <dbReference type="PIRSR" id="PIRSR000445-4"/>
    </source>
</evidence>
<dbReference type="EMBL" id="CP012333">
    <property type="protein sequence ID" value="AKU98521.1"/>
    <property type="molecule type" value="Genomic_DNA"/>
</dbReference>
<feature type="region of interest" description="Disordered" evidence="15">
    <location>
        <begin position="434"/>
        <end position="455"/>
    </location>
</feature>
<dbReference type="NCBIfam" id="TIGR01035">
    <property type="entry name" value="hemA"/>
    <property type="match status" value="1"/>
</dbReference>
<dbReference type="PIRSF" id="PIRSF000445">
    <property type="entry name" value="4pyrrol_synth_GluRdtase"/>
    <property type="match status" value="1"/>
</dbReference>
<dbReference type="GO" id="GO:0019353">
    <property type="term" value="P:protoporphyrinogen IX biosynthetic process from glutamate"/>
    <property type="evidence" value="ECO:0007669"/>
    <property type="project" value="TreeGrafter"/>
</dbReference>
<dbReference type="GO" id="GO:0008883">
    <property type="term" value="F:glutamyl-tRNA reductase activity"/>
    <property type="evidence" value="ECO:0007669"/>
    <property type="project" value="UniProtKB-UniRule"/>
</dbReference>
<evidence type="ECO:0000256" key="10">
    <source>
        <dbReference type="PIRSR" id="PIRSR000445-1"/>
    </source>
</evidence>
<evidence type="ECO:0000259" key="17">
    <source>
        <dbReference type="Pfam" id="PF01488"/>
    </source>
</evidence>
<evidence type="ECO:0000256" key="9">
    <source>
        <dbReference type="HAMAP-Rule" id="MF_00087"/>
    </source>
</evidence>
<dbReference type="FunFam" id="3.40.50.720:FF:000031">
    <property type="entry name" value="Glutamyl-tRNA reductase"/>
    <property type="match status" value="1"/>
</dbReference>
<organism evidence="19 20">
    <name type="scientific">Labilithrix luteola</name>
    <dbReference type="NCBI Taxonomy" id="1391654"/>
    <lineage>
        <taxon>Bacteria</taxon>
        <taxon>Pseudomonadati</taxon>
        <taxon>Myxococcota</taxon>
        <taxon>Polyangia</taxon>
        <taxon>Polyangiales</taxon>
        <taxon>Labilitrichaceae</taxon>
        <taxon>Labilithrix</taxon>
    </lineage>
</organism>
<evidence type="ECO:0000313" key="20">
    <source>
        <dbReference type="Proteomes" id="UP000064967"/>
    </source>
</evidence>
<dbReference type="PANTHER" id="PTHR43013:SF1">
    <property type="entry name" value="GLUTAMYL-TRNA REDUCTASE"/>
    <property type="match status" value="1"/>
</dbReference>
<evidence type="ECO:0000256" key="14">
    <source>
        <dbReference type="RuleBase" id="RU000584"/>
    </source>
</evidence>
<dbReference type="STRING" id="1391654.AKJ09_05185"/>
<comment type="miscellaneous">
    <text evidence="9">During catalysis, the active site Cys acts as a nucleophile attacking the alpha-carbonyl group of tRNA-bound glutamate with the formation of a thioester intermediate between enzyme and glutamate, and the concomitant release of tRNA(Glu). The thioester intermediate is finally reduced by direct hydride transfer from NADPH, to form the product GSA.</text>
</comment>
<dbReference type="HAMAP" id="MF_00087">
    <property type="entry name" value="Glu_tRNA_reductase"/>
    <property type="match status" value="1"/>
</dbReference>
<dbReference type="Pfam" id="PF01488">
    <property type="entry name" value="Shikimate_DH"/>
    <property type="match status" value="1"/>
</dbReference>
<evidence type="ECO:0000313" key="19">
    <source>
        <dbReference type="EMBL" id="AKU98521.1"/>
    </source>
</evidence>
<sequence>MSLPVVVIGVSHKTAPVDVRERFAAGSDLLPEVLARLSQRPELEESMFLSTCNRVEVIALPKPGRSNEEAALVASRAIREALREHINASSIEEMSDWLYERSGEDAVRHIFRVAASLDSMVLGEPQILGQVKDAYDAAVSAGTLRNHLSRCMGRAFTVAKRVRTETHLGAGTVSISSVAVDLARRIFGDLRDCTVLLVGAGEMAEAAAKSLGKTARSIRVCNRSFERAANLAATFGGTAAPLDQLEAELAISDVVVTSTSSKSFLVTRDLVKRVMKQRKGRTLFFIDIAVPRNVEPDVHKLDNVYVFNVDDLEQEVAENMKARQQEVAAAEAIVDTELREWSSWAKGLHVQPAVVALRAKTRAVLLAELERSLGSRLKHLGETERLALHQMMESATNKLLHAPTTRLKAAAASADGSDLVDALVHLFDLPELNSTSENGQKTAAEAAVVEEPLPH</sequence>
<keyword evidence="6 9" id="KW-0627">Porphyrin biosynthesis</keyword>
<dbReference type="InterPro" id="IPR006151">
    <property type="entry name" value="Shikm_DH/Glu-tRNA_Rdtase"/>
</dbReference>
<feature type="binding site" evidence="9 11">
    <location>
        <position position="130"/>
    </location>
    <ligand>
        <name>substrate</name>
    </ligand>
</feature>
<evidence type="ECO:0000256" key="12">
    <source>
        <dbReference type="PIRSR" id="PIRSR000445-3"/>
    </source>
</evidence>
<comment type="function">
    <text evidence="9">Catalyzes the NADPH-dependent reduction of glutamyl-tRNA(Glu) to glutamate 1-semialdehyde (GSA).</text>
</comment>
<comment type="pathway">
    <text evidence="1 9 14">Porphyrin-containing compound metabolism; protoporphyrin-IX biosynthesis; 5-aminolevulinate from L-glutamyl-tRNA(Glu): step 1/2.</text>
</comment>
<evidence type="ECO:0000256" key="6">
    <source>
        <dbReference type="ARBA" id="ARBA00023244"/>
    </source>
</evidence>
<dbReference type="CDD" id="cd05213">
    <property type="entry name" value="NAD_bind_Glutamyl_tRNA_reduct"/>
    <property type="match status" value="1"/>
</dbReference>
<dbReference type="InterPro" id="IPR000343">
    <property type="entry name" value="4pyrrol_synth_GluRdtase"/>
</dbReference>
<dbReference type="Pfam" id="PF05201">
    <property type="entry name" value="GlutR_N"/>
    <property type="match status" value="1"/>
</dbReference>
<dbReference type="Gene3D" id="3.40.50.720">
    <property type="entry name" value="NAD(P)-binding Rossmann-like Domain"/>
    <property type="match status" value="1"/>
</dbReference>
<feature type="active site" description="Nucleophile" evidence="9 10">
    <location>
        <position position="52"/>
    </location>
</feature>
<feature type="domain" description="Glutamyl-tRNA reductase N-terminal" evidence="18">
    <location>
        <begin position="8"/>
        <end position="166"/>
    </location>
</feature>
<feature type="compositionally biased region" description="Low complexity" evidence="15">
    <location>
        <begin position="443"/>
        <end position="455"/>
    </location>
</feature>
<dbReference type="FunFam" id="3.30.460.30:FF:000001">
    <property type="entry name" value="Glutamyl-tRNA reductase"/>
    <property type="match status" value="1"/>
</dbReference>
<keyword evidence="20" id="KW-1185">Reference proteome</keyword>
<feature type="binding site" evidence="9 12">
    <location>
        <begin position="199"/>
        <end position="204"/>
    </location>
    <ligand>
        <name>NADP(+)</name>
        <dbReference type="ChEBI" id="CHEBI:58349"/>
    </ligand>
</feature>
<dbReference type="SUPFAM" id="SSF51735">
    <property type="entry name" value="NAD(P)-binding Rossmann-fold domains"/>
    <property type="match status" value="1"/>
</dbReference>
<evidence type="ECO:0000256" key="2">
    <source>
        <dbReference type="ARBA" id="ARBA00005916"/>
    </source>
</evidence>